<dbReference type="EMBL" id="CP012752">
    <property type="protein sequence ID" value="ALG08923.1"/>
    <property type="molecule type" value="Genomic_DNA"/>
</dbReference>
<dbReference type="InterPro" id="IPR050250">
    <property type="entry name" value="Macrolide_Exporter_MacB"/>
</dbReference>
<evidence type="ECO:0000256" key="1">
    <source>
        <dbReference type="ARBA" id="ARBA00004651"/>
    </source>
</evidence>
<feature type="transmembrane region" description="Helical" evidence="7">
    <location>
        <begin position="21"/>
        <end position="43"/>
    </location>
</feature>
<evidence type="ECO:0000256" key="7">
    <source>
        <dbReference type="SAM" id="Phobius"/>
    </source>
</evidence>
<dbReference type="GO" id="GO:0005886">
    <property type="term" value="C:plasma membrane"/>
    <property type="evidence" value="ECO:0007669"/>
    <property type="project" value="UniProtKB-SubCell"/>
</dbReference>
<keyword evidence="2" id="KW-1003">Cell membrane</keyword>
<feature type="domain" description="ABC3 transporter permease C-terminal" evidence="8">
    <location>
        <begin position="705"/>
        <end position="818"/>
    </location>
</feature>
<keyword evidence="3 7" id="KW-0812">Transmembrane</keyword>
<feature type="transmembrane region" description="Helical" evidence="7">
    <location>
        <begin position="704"/>
        <end position="725"/>
    </location>
</feature>
<feature type="transmembrane region" description="Helical" evidence="7">
    <location>
        <begin position="477"/>
        <end position="500"/>
    </location>
</feature>
<dbReference type="KEGG" id="kphy:AOZ06_20190"/>
<feature type="transmembrane region" description="Helical" evidence="7">
    <location>
        <begin position="746"/>
        <end position="770"/>
    </location>
</feature>
<dbReference type="InterPro" id="IPR003838">
    <property type="entry name" value="ABC3_permease_C"/>
</dbReference>
<feature type="domain" description="ABC3 transporter permease C-terminal" evidence="8">
    <location>
        <begin position="258"/>
        <end position="378"/>
    </location>
</feature>
<comment type="similarity">
    <text evidence="6">Belongs to the ABC-4 integral membrane protein family.</text>
</comment>
<dbReference type="Pfam" id="PF02687">
    <property type="entry name" value="FtsX"/>
    <property type="match status" value="2"/>
</dbReference>
<evidence type="ECO:0000313" key="10">
    <source>
        <dbReference type="Proteomes" id="UP000063699"/>
    </source>
</evidence>
<dbReference type="GO" id="GO:0022857">
    <property type="term" value="F:transmembrane transporter activity"/>
    <property type="evidence" value="ECO:0007669"/>
    <property type="project" value="TreeGrafter"/>
</dbReference>
<sequence>MGRTAIMLRLTLRTLRYRKGGFVATFIALFFGASIVMACGGLMETGIRTAVPPQRLAGADAVVVADRQFALPTGKQPDEDGDADLKYGTLSEDVPLQANLAAKVSAVPGVARVVPDVAFPATLAGGGPTTGHSWTSAALAGIGGTAPRPGEVVVPAASGKPAGSRVDISVRGKVSQYTVSGTSPQSVVYFADSDAQRLGRLLALGVVASPGTDAAALGDRLEDVLGSSVSVLTGEERGVPEHPGAARESELLITLAGVFGGFAVMVSMMVVSSTFNVSVQQRKREIALLRAVGTTPGQIRRMIFGESLIVSALATLAAWIPAGLAGRFLFDRLCDYGAVSPVFEFHQGWIPSIVGVGTALLAGVVAALAAARRAARTRPTEALAEAAVQREWLTPTRLVFAILSFGGGIALGIVTVTVLSGPLAASTAGPAVICWATGFTLLAPGATKAVMAVLRLPIRALTRVPGALAVTNTRVRAVRLASAVAPVMLATGFALAQIYLQTTTAESSRRAYTEDLRADAVLVSATGGFSPDVVAAVRSTPGVTAASEWITSKGHVVSPYDSELEEDDGLELQGISAAGSALTAIPVKAGSLSDLTGDSIALPVNHAEAMKVTVGDRITMRFGDGETASVTVAALVQPRQGFEIGLAPAQLLAKHTSDGVASRIMVSGDISGLAARFPDARVADRSTLTEAYSKQLETSAMINYLLAGMIVLYTAISVINTLVVETADRRREFGLLRLSGARRGQVLRMVGVEATAITLSGIVLGALVSAGTLIPFSLSALDSVVPYGPFWIFLVVSGAAALLTMTAVMLPAWVALRTRPVDTVAVQ</sequence>
<reference evidence="9 10" key="1">
    <citation type="submission" date="2015-07" db="EMBL/GenBank/DDBJ databases">
        <title>Genome sequencing of Kibdelosporangium phytohabitans.</title>
        <authorList>
            <person name="Qin S."/>
            <person name="Xing K."/>
        </authorList>
    </citation>
    <scope>NUCLEOTIDE SEQUENCE [LARGE SCALE GENOMIC DNA]</scope>
    <source>
        <strain evidence="9 10">KLBMP1111</strain>
    </source>
</reference>
<keyword evidence="5 7" id="KW-0472">Membrane</keyword>
<name>A0A0N9I343_9PSEU</name>
<dbReference type="STRING" id="860235.AOZ06_20190"/>
<evidence type="ECO:0000256" key="5">
    <source>
        <dbReference type="ARBA" id="ARBA00023136"/>
    </source>
</evidence>
<proteinExistence type="inferred from homology"/>
<keyword evidence="10" id="KW-1185">Reference proteome</keyword>
<keyword evidence="4 7" id="KW-1133">Transmembrane helix</keyword>
<dbReference type="AlphaFoldDB" id="A0A0N9I343"/>
<evidence type="ECO:0000256" key="2">
    <source>
        <dbReference type="ARBA" id="ARBA00022475"/>
    </source>
</evidence>
<dbReference type="PANTHER" id="PTHR30572">
    <property type="entry name" value="MEMBRANE COMPONENT OF TRANSPORTER-RELATED"/>
    <property type="match status" value="1"/>
</dbReference>
<dbReference type="Proteomes" id="UP000063699">
    <property type="component" value="Chromosome"/>
</dbReference>
<gene>
    <name evidence="9" type="ORF">AOZ06_20190</name>
</gene>
<evidence type="ECO:0000259" key="8">
    <source>
        <dbReference type="Pfam" id="PF02687"/>
    </source>
</evidence>
<protein>
    <recommendedName>
        <fullName evidence="8">ABC3 transporter permease C-terminal domain-containing protein</fullName>
    </recommendedName>
</protein>
<comment type="subcellular location">
    <subcellularLocation>
        <location evidence="1">Cell membrane</location>
        <topology evidence="1">Multi-pass membrane protein</topology>
    </subcellularLocation>
</comment>
<feature type="transmembrane region" description="Helical" evidence="7">
    <location>
        <begin position="251"/>
        <end position="275"/>
    </location>
</feature>
<accession>A0A0N9I343</accession>
<feature type="transmembrane region" description="Helical" evidence="7">
    <location>
        <begin position="432"/>
        <end position="456"/>
    </location>
</feature>
<evidence type="ECO:0000256" key="6">
    <source>
        <dbReference type="ARBA" id="ARBA00038076"/>
    </source>
</evidence>
<feature type="transmembrane region" description="Helical" evidence="7">
    <location>
        <begin position="308"/>
        <end position="329"/>
    </location>
</feature>
<feature type="transmembrane region" description="Helical" evidence="7">
    <location>
        <begin position="349"/>
        <end position="371"/>
    </location>
</feature>
<evidence type="ECO:0000256" key="4">
    <source>
        <dbReference type="ARBA" id="ARBA00022989"/>
    </source>
</evidence>
<feature type="transmembrane region" description="Helical" evidence="7">
    <location>
        <begin position="790"/>
        <end position="810"/>
    </location>
</feature>
<organism evidence="9 10">
    <name type="scientific">Kibdelosporangium phytohabitans</name>
    <dbReference type="NCBI Taxonomy" id="860235"/>
    <lineage>
        <taxon>Bacteria</taxon>
        <taxon>Bacillati</taxon>
        <taxon>Actinomycetota</taxon>
        <taxon>Actinomycetes</taxon>
        <taxon>Pseudonocardiales</taxon>
        <taxon>Pseudonocardiaceae</taxon>
        <taxon>Kibdelosporangium</taxon>
    </lineage>
</organism>
<dbReference type="PANTHER" id="PTHR30572:SF4">
    <property type="entry name" value="ABC TRANSPORTER PERMEASE YTRF"/>
    <property type="match status" value="1"/>
</dbReference>
<evidence type="ECO:0000256" key="3">
    <source>
        <dbReference type="ARBA" id="ARBA00022692"/>
    </source>
</evidence>
<feature type="transmembrane region" description="Helical" evidence="7">
    <location>
        <begin position="398"/>
        <end position="420"/>
    </location>
</feature>
<evidence type="ECO:0000313" key="9">
    <source>
        <dbReference type="EMBL" id="ALG08923.1"/>
    </source>
</evidence>